<keyword evidence="3" id="KW-1185">Reference proteome</keyword>
<dbReference type="EMBL" id="CP045909">
    <property type="protein sequence ID" value="QQP32448.1"/>
    <property type="molecule type" value="Genomic_DNA"/>
</dbReference>
<protein>
    <submittedName>
        <fullName evidence="1">Uncharacterized protein</fullName>
    </submittedName>
</protein>
<evidence type="ECO:0000313" key="2">
    <source>
        <dbReference type="EMBL" id="QQP33108.1"/>
    </source>
</evidence>
<reference evidence="3" key="1">
    <citation type="submission" date="2021-01" db="EMBL/GenBank/DDBJ databases">
        <title>Caligus Genome Assembly.</title>
        <authorList>
            <person name="Gallardo-Escarate C."/>
        </authorList>
    </citation>
    <scope>NUCLEOTIDE SEQUENCE [LARGE SCALE GENOMIC DNA]</scope>
</reference>
<dbReference type="AlphaFoldDB" id="A0A7T8GMA4"/>
<evidence type="ECO:0000313" key="3">
    <source>
        <dbReference type="Proteomes" id="UP000595437"/>
    </source>
</evidence>
<dbReference type="Proteomes" id="UP000595437">
    <property type="component" value="Chromosome 19"/>
</dbReference>
<gene>
    <name evidence="2" type="ORF">FKW44_024360</name>
    <name evidence="1" type="ORF">FKW44_024769</name>
</gene>
<organism evidence="1 3">
    <name type="scientific">Caligus rogercresseyi</name>
    <name type="common">Sea louse</name>
    <dbReference type="NCBI Taxonomy" id="217165"/>
    <lineage>
        <taxon>Eukaryota</taxon>
        <taxon>Metazoa</taxon>
        <taxon>Ecdysozoa</taxon>
        <taxon>Arthropoda</taxon>
        <taxon>Crustacea</taxon>
        <taxon>Multicrustacea</taxon>
        <taxon>Hexanauplia</taxon>
        <taxon>Copepoda</taxon>
        <taxon>Siphonostomatoida</taxon>
        <taxon>Caligidae</taxon>
        <taxon>Caligus</taxon>
    </lineage>
</organism>
<proteinExistence type="predicted"/>
<evidence type="ECO:0000313" key="1">
    <source>
        <dbReference type="EMBL" id="QQP32448.1"/>
    </source>
</evidence>
<dbReference type="EMBL" id="CP045908">
    <property type="protein sequence ID" value="QQP33108.1"/>
    <property type="molecule type" value="Genomic_DNA"/>
</dbReference>
<reference evidence="1" key="2">
    <citation type="journal article" name="Sci. Data">
        <title>Chromosome-scale genome assembly of the sea louse Caligus rogercresseyi by SMRT sequencing and Hi-C analysis.</title>
        <authorList>
            <person name="Gallardo-Escarate C."/>
            <person name="Valenzuela-Munoz V."/>
            <person name="Nunez-Acuna G."/>
            <person name="Valenzuela-Miranda D."/>
            <person name="Goncalves A.T."/>
            <person name="Escobar-Sepulveda H."/>
            <person name="Liachko I."/>
            <person name="Nelson B."/>
            <person name="Roberts S."/>
            <person name="Warren W."/>
        </authorList>
    </citation>
    <scope>NUCLEOTIDE SEQUENCE</scope>
    <source>
        <tissue evidence="1">Whole tissue</tissue>
    </source>
</reference>
<dbReference type="OrthoDB" id="10017160at2759"/>
<sequence>MSPLAAANGYTRLSLLLLYLNQAHQDRDLISAFPDSCPGLSAIMRWKKDFDNGSFSLKKNTS</sequence>
<dbReference type="Proteomes" id="UP000595437">
    <property type="component" value="Chromosome 20"/>
</dbReference>
<name>A0A7T8GMA4_CALRO</name>
<accession>A0A7T8GMA4</accession>